<dbReference type="Proteomes" id="UP001243364">
    <property type="component" value="Unassembled WGS sequence"/>
</dbReference>
<evidence type="ECO:0000313" key="2">
    <source>
        <dbReference type="Proteomes" id="UP001243364"/>
    </source>
</evidence>
<name>A0ABU0QFM3_STRAH</name>
<dbReference type="RefSeq" id="WP_307050631.1">
    <property type="nucleotide sequence ID" value="NZ_JAUSYA010000002.1"/>
</dbReference>
<gene>
    <name evidence="1" type="ORF">QFZ56_008052</name>
</gene>
<evidence type="ECO:0000313" key="1">
    <source>
        <dbReference type="EMBL" id="MDQ0689006.1"/>
    </source>
</evidence>
<proteinExistence type="predicted"/>
<dbReference type="EMBL" id="JAUSYA010000002">
    <property type="protein sequence ID" value="MDQ0689006.1"/>
    <property type="molecule type" value="Genomic_DNA"/>
</dbReference>
<comment type="caution">
    <text evidence="1">The sequence shown here is derived from an EMBL/GenBank/DDBJ whole genome shotgun (WGS) entry which is preliminary data.</text>
</comment>
<keyword evidence="2" id="KW-1185">Reference proteome</keyword>
<accession>A0ABU0QFM3</accession>
<organism evidence="1 2">
    <name type="scientific">Streptomyces achromogenes</name>
    <dbReference type="NCBI Taxonomy" id="67255"/>
    <lineage>
        <taxon>Bacteria</taxon>
        <taxon>Bacillati</taxon>
        <taxon>Actinomycetota</taxon>
        <taxon>Actinomycetes</taxon>
        <taxon>Kitasatosporales</taxon>
        <taxon>Streptomycetaceae</taxon>
        <taxon>Streptomyces</taxon>
    </lineage>
</organism>
<sequence length="142" mass="15605">MIPANQPYEARYKHENDGRIHYTTKRVIAWDEDGHPLVIGRESASLIRANGWSNFHDVVAVDPPVVAALPGAGWRAEFRDDDGSLDSNPLTAWLVYADGNIKPADVDSSGHADDPTTVSNFVRLYHPSEEDQKPKSAGADPE</sequence>
<protein>
    <submittedName>
        <fullName evidence="1">Uncharacterized protein</fullName>
    </submittedName>
</protein>
<reference evidence="1 2" key="1">
    <citation type="submission" date="2023-07" db="EMBL/GenBank/DDBJ databases">
        <title>Comparative genomics of wheat-associated soil bacteria to identify genetic determinants of phenazine resistance.</title>
        <authorList>
            <person name="Mouncey N."/>
        </authorList>
    </citation>
    <scope>NUCLEOTIDE SEQUENCE [LARGE SCALE GENOMIC DNA]</scope>
    <source>
        <strain evidence="1 2">W4I19-2</strain>
    </source>
</reference>